<dbReference type="InterPro" id="IPR023187">
    <property type="entry name" value="Tscrpt_reg_MarR-type_CS"/>
</dbReference>
<dbReference type="PANTHER" id="PTHR42756:SF1">
    <property type="entry name" value="TRANSCRIPTIONAL REPRESSOR OF EMRAB OPERON"/>
    <property type="match status" value="1"/>
</dbReference>
<dbReference type="GeneID" id="78478455"/>
<evidence type="ECO:0000313" key="6">
    <source>
        <dbReference type="Proteomes" id="UP000069771"/>
    </source>
</evidence>
<dbReference type="Pfam" id="PF12802">
    <property type="entry name" value="MarR_2"/>
    <property type="match status" value="1"/>
</dbReference>
<accession>A0A140DWB9</accession>
<dbReference type="GO" id="GO:0003700">
    <property type="term" value="F:DNA-binding transcription factor activity"/>
    <property type="evidence" value="ECO:0007669"/>
    <property type="project" value="InterPro"/>
</dbReference>
<dbReference type="InterPro" id="IPR000835">
    <property type="entry name" value="HTH_MarR-typ"/>
</dbReference>
<dbReference type="Proteomes" id="UP000069771">
    <property type="component" value="Chromosome"/>
</dbReference>
<dbReference type="InterPro" id="IPR036388">
    <property type="entry name" value="WH-like_DNA-bd_sf"/>
</dbReference>
<keyword evidence="2" id="KW-0238">DNA-binding</keyword>
<dbReference type="RefSeq" id="WP_067558003.1">
    <property type="nucleotide sequence ID" value="NZ_CAJTBG010000034.1"/>
</dbReference>
<keyword evidence="1" id="KW-0805">Transcription regulation</keyword>
<proteinExistence type="predicted"/>
<protein>
    <recommendedName>
        <fullName evidence="4">HTH marR-type domain-containing protein</fullName>
    </recommendedName>
</protein>
<evidence type="ECO:0000313" key="5">
    <source>
        <dbReference type="EMBL" id="AMK54946.1"/>
    </source>
</evidence>
<dbReference type="OrthoDB" id="2297442at2"/>
<dbReference type="GO" id="GO:0003677">
    <property type="term" value="F:DNA binding"/>
    <property type="evidence" value="ECO:0007669"/>
    <property type="project" value="UniProtKB-KW"/>
</dbReference>
<gene>
    <name evidence="5" type="ORF">AALO17_18120</name>
</gene>
<feature type="domain" description="HTH marR-type" evidence="4">
    <location>
        <begin position="11"/>
        <end position="155"/>
    </location>
</feature>
<dbReference type="PROSITE" id="PS01117">
    <property type="entry name" value="HTH_MARR_1"/>
    <property type="match status" value="1"/>
</dbReference>
<dbReference type="PROSITE" id="PS50995">
    <property type="entry name" value="HTH_MARR_2"/>
    <property type="match status" value="1"/>
</dbReference>
<keyword evidence="6" id="KW-1185">Reference proteome</keyword>
<dbReference type="InterPro" id="IPR036390">
    <property type="entry name" value="WH_DNA-bd_sf"/>
</dbReference>
<reference evidence="5 6" key="1">
    <citation type="journal article" date="2016" name="Gut Pathog.">
        <title>Whole genome sequencing of "Faecalibaculum rodentium" ALO17, isolated from C57BL/6J laboratory mouse feces.</title>
        <authorList>
            <person name="Lim S."/>
            <person name="Chang D.H."/>
            <person name="Ahn S."/>
            <person name="Kim B.C."/>
        </authorList>
    </citation>
    <scope>NUCLEOTIDE SEQUENCE [LARGE SCALE GENOMIC DNA]</scope>
    <source>
        <strain evidence="5 6">Alo17</strain>
    </source>
</reference>
<sequence>MCESDIALPHPEELGYYVRRIDGQFAKHRRLELKQYDLTSSQFDVLFWIMKRQQRENLDTIQKDIERYFHISNPSVSGIISRLEQKGFVERVRSDKDRRICHIQPTEKARAMQKTLWKAHRDMEERIRSEYGPGPYEQLMKELNRLLTLLTEIVKEESAC</sequence>
<dbReference type="KEGG" id="fro:AALO17_18120"/>
<dbReference type="AlphaFoldDB" id="A0A140DWB9"/>
<evidence type="ECO:0000256" key="3">
    <source>
        <dbReference type="ARBA" id="ARBA00023163"/>
    </source>
</evidence>
<evidence type="ECO:0000259" key="4">
    <source>
        <dbReference type="PROSITE" id="PS50995"/>
    </source>
</evidence>
<evidence type="ECO:0000256" key="2">
    <source>
        <dbReference type="ARBA" id="ARBA00023125"/>
    </source>
</evidence>
<evidence type="ECO:0000256" key="1">
    <source>
        <dbReference type="ARBA" id="ARBA00023015"/>
    </source>
</evidence>
<dbReference type="SMART" id="SM00347">
    <property type="entry name" value="HTH_MARR"/>
    <property type="match status" value="1"/>
</dbReference>
<name>A0A140DWB9_9FIRM</name>
<dbReference type="PANTHER" id="PTHR42756">
    <property type="entry name" value="TRANSCRIPTIONAL REGULATOR, MARR"/>
    <property type="match status" value="1"/>
</dbReference>
<dbReference type="SUPFAM" id="SSF46785">
    <property type="entry name" value="Winged helix' DNA-binding domain"/>
    <property type="match status" value="1"/>
</dbReference>
<dbReference type="STRING" id="1702221.AALO17_18120"/>
<dbReference type="EMBL" id="CP011391">
    <property type="protein sequence ID" value="AMK54946.1"/>
    <property type="molecule type" value="Genomic_DNA"/>
</dbReference>
<dbReference type="Gene3D" id="1.10.10.10">
    <property type="entry name" value="Winged helix-like DNA-binding domain superfamily/Winged helix DNA-binding domain"/>
    <property type="match status" value="1"/>
</dbReference>
<keyword evidence="3" id="KW-0804">Transcription</keyword>
<dbReference type="PATRIC" id="fig|1702221.3.peg.1767"/>
<organism evidence="5 6">
    <name type="scientific">Faecalibaculum rodentium</name>
    <dbReference type="NCBI Taxonomy" id="1702221"/>
    <lineage>
        <taxon>Bacteria</taxon>
        <taxon>Bacillati</taxon>
        <taxon>Bacillota</taxon>
        <taxon>Erysipelotrichia</taxon>
        <taxon>Erysipelotrichales</taxon>
        <taxon>Erysipelotrichaceae</taxon>
        <taxon>Faecalibaculum</taxon>
    </lineage>
</organism>